<keyword evidence="4" id="KW-1185">Reference proteome</keyword>
<dbReference type="EMBL" id="GL888624">
    <property type="protein sequence ID" value="EGI58940.1"/>
    <property type="molecule type" value="Genomic_DNA"/>
</dbReference>
<feature type="region of interest" description="Disordered" evidence="1">
    <location>
        <begin position="234"/>
        <end position="256"/>
    </location>
</feature>
<dbReference type="AlphaFoldDB" id="F4X3Z3"/>
<organism evidence="4">
    <name type="scientific">Acromyrmex echinatior</name>
    <name type="common">Panamanian leafcutter ant</name>
    <name type="synonym">Acromyrmex octospinosus echinatior</name>
    <dbReference type="NCBI Taxonomy" id="103372"/>
    <lineage>
        <taxon>Eukaryota</taxon>
        <taxon>Metazoa</taxon>
        <taxon>Ecdysozoa</taxon>
        <taxon>Arthropoda</taxon>
        <taxon>Hexapoda</taxon>
        <taxon>Insecta</taxon>
        <taxon>Pterygota</taxon>
        <taxon>Neoptera</taxon>
        <taxon>Endopterygota</taxon>
        <taxon>Hymenoptera</taxon>
        <taxon>Apocrita</taxon>
        <taxon>Aculeata</taxon>
        <taxon>Formicoidea</taxon>
        <taxon>Formicidae</taxon>
        <taxon>Myrmicinae</taxon>
        <taxon>Acromyrmex</taxon>
    </lineage>
</organism>
<keyword evidence="2" id="KW-1133">Transmembrane helix</keyword>
<sequence>MNSRGKTSLRIAKFRCNHSVWIRVIIQELKQYAQVCWIEIYLTAVPPTQRNHVSFYPSIFSKQRGQTIHHAYHTCNALLAVRVSEYLDLPCERGFLASSNPQTDDPMILTAETRCDGKLWRAGGWPVHRVRALVKTNLSIALESGGAGSAERRRSARSLAAPMESSITAAGVVVVWFAAVTSVVYAAARRDSSLLGVYGRRVSVGRVRVASAIFGPPRTRQPRRTFVRVEAERGLRGDGSDGGGKVKREEEEDEASRGGFPFSYGRYIPIFSSSTYLVNSVTIRHFLFLAK</sequence>
<reference evidence="3" key="1">
    <citation type="submission" date="2011-02" db="EMBL/GenBank/DDBJ databases">
        <title>The genome of the leaf-cutting ant Acromyrmex echinatior suggests key adaptations to social evolution and fungus farming.</title>
        <authorList>
            <person name="Nygaard S."/>
            <person name="Zhang G."/>
        </authorList>
    </citation>
    <scope>NUCLEOTIDE SEQUENCE</scope>
</reference>
<evidence type="ECO:0000256" key="1">
    <source>
        <dbReference type="SAM" id="MobiDB-lite"/>
    </source>
</evidence>
<dbReference type="InParanoid" id="F4X3Z3"/>
<keyword evidence="2" id="KW-0812">Transmembrane</keyword>
<evidence type="ECO:0000256" key="2">
    <source>
        <dbReference type="SAM" id="Phobius"/>
    </source>
</evidence>
<accession>F4X3Z3</accession>
<feature type="compositionally biased region" description="Basic and acidic residues" evidence="1">
    <location>
        <begin position="234"/>
        <end position="249"/>
    </location>
</feature>
<dbReference type="Proteomes" id="UP000007755">
    <property type="component" value="Unassembled WGS sequence"/>
</dbReference>
<feature type="transmembrane region" description="Helical" evidence="2">
    <location>
        <begin position="167"/>
        <end position="188"/>
    </location>
</feature>
<evidence type="ECO:0000313" key="3">
    <source>
        <dbReference type="EMBL" id="EGI58940.1"/>
    </source>
</evidence>
<keyword evidence="2" id="KW-0472">Membrane</keyword>
<proteinExistence type="predicted"/>
<name>F4X3Z3_ACREC</name>
<gene>
    <name evidence="3" type="ORF">G5I_13056</name>
</gene>
<evidence type="ECO:0000313" key="4">
    <source>
        <dbReference type="Proteomes" id="UP000007755"/>
    </source>
</evidence>
<protein>
    <submittedName>
        <fullName evidence="3">Uncharacterized protein</fullName>
    </submittedName>
</protein>